<evidence type="ECO:0000256" key="2">
    <source>
        <dbReference type="SAM" id="Phobius"/>
    </source>
</evidence>
<gene>
    <name evidence="4" type="ORF">EDD68_10445</name>
</gene>
<name>A0A4R3N6U2_9BACI</name>
<feature type="transmembrane region" description="Helical" evidence="2">
    <location>
        <begin position="12"/>
        <end position="34"/>
    </location>
</feature>
<dbReference type="AlphaFoldDB" id="A0A4R3N6U2"/>
<keyword evidence="2" id="KW-0812">Transmembrane</keyword>
<reference evidence="4 5" key="1">
    <citation type="submission" date="2019-03" db="EMBL/GenBank/DDBJ databases">
        <title>Genomic Encyclopedia of Type Strains, Phase IV (KMG-IV): sequencing the most valuable type-strain genomes for metagenomic binning, comparative biology and taxonomic classification.</title>
        <authorList>
            <person name="Goeker M."/>
        </authorList>
    </citation>
    <scope>NUCLEOTIDE SEQUENCE [LARGE SCALE GENOMIC DNA]</scope>
    <source>
        <strain evidence="4 5">DSM 25894</strain>
    </source>
</reference>
<feature type="domain" description="Sporulation membrane protein YtrI C-terminal" evidence="3">
    <location>
        <begin position="80"/>
        <end position="164"/>
    </location>
</feature>
<dbReference type="NCBIfam" id="NF041479">
    <property type="entry name" value="spor_membprot_YtrI"/>
    <property type="match status" value="1"/>
</dbReference>
<sequence length="167" mass="19246">MHIPAYYKKKEVQYFFSGAVIGAIIAYIIFLYMYGSQTERWIEENIQLHSKINDLERENQTLSKDKENLQSKTKENLTIQKIDVKLLNAEQLKLDRFVVYQLTESIKEELGSLIGKTIPSVSENESLVFAAIENKTFSVDDFSYDAKITTLTISQTLRVKVKIQIAN</sequence>
<evidence type="ECO:0000313" key="4">
    <source>
        <dbReference type="EMBL" id="TCT24978.1"/>
    </source>
</evidence>
<dbReference type="EMBL" id="SMAN01000004">
    <property type="protein sequence ID" value="TCT24978.1"/>
    <property type="molecule type" value="Genomic_DNA"/>
</dbReference>
<accession>A0A4R3N6U2</accession>
<feature type="coiled-coil region" evidence="1">
    <location>
        <begin position="38"/>
        <end position="75"/>
    </location>
</feature>
<dbReference type="InterPro" id="IPR058620">
    <property type="entry name" value="YtrI_C"/>
</dbReference>
<evidence type="ECO:0000256" key="1">
    <source>
        <dbReference type="SAM" id="Coils"/>
    </source>
</evidence>
<dbReference type="Proteomes" id="UP000294650">
    <property type="component" value="Unassembled WGS sequence"/>
</dbReference>
<evidence type="ECO:0000313" key="5">
    <source>
        <dbReference type="Proteomes" id="UP000294650"/>
    </source>
</evidence>
<dbReference type="InterPro" id="IPR048198">
    <property type="entry name" value="YtrI"/>
</dbReference>
<keyword evidence="2" id="KW-0472">Membrane</keyword>
<comment type="caution">
    <text evidence="4">The sequence shown here is derived from an EMBL/GenBank/DDBJ whole genome shotgun (WGS) entry which is preliminary data.</text>
</comment>
<evidence type="ECO:0000259" key="3">
    <source>
        <dbReference type="Pfam" id="PF26347"/>
    </source>
</evidence>
<dbReference type="OrthoDB" id="2691164at2"/>
<organism evidence="4 5">
    <name type="scientific">Melghiribacillus thermohalophilus</name>
    <dbReference type="NCBI Taxonomy" id="1324956"/>
    <lineage>
        <taxon>Bacteria</taxon>
        <taxon>Bacillati</taxon>
        <taxon>Bacillota</taxon>
        <taxon>Bacilli</taxon>
        <taxon>Bacillales</taxon>
        <taxon>Bacillaceae</taxon>
        <taxon>Melghiribacillus</taxon>
    </lineage>
</organism>
<dbReference type="RefSeq" id="WP_132371144.1">
    <property type="nucleotide sequence ID" value="NZ_SMAN01000004.1"/>
</dbReference>
<keyword evidence="1" id="KW-0175">Coiled coil</keyword>
<protein>
    <recommendedName>
        <fullName evidence="3">Sporulation membrane protein YtrI C-terminal domain-containing protein</fullName>
    </recommendedName>
</protein>
<keyword evidence="5" id="KW-1185">Reference proteome</keyword>
<keyword evidence="2" id="KW-1133">Transmembrane helix</keyword>
<proteinExistence type="predicted"/>
<dbReference type="Pfam" id="PF26347">
    <property type="entry name" value="YtrI_sporulation"/>
    <property type="match status" value="1"/>
</dbReference>